<gene>
    <name evidence="2" type="ORF">BRLA_c004240</name>
</gene>
<dbReference type="RefSeq" id="WP_003333537.1">
    <property type="nucleotide sequence ID" value="NZ_CP007806.1"/>
</dbReference>
<feature type="transmembrane region" description="Helical" evidence="1">
    <location>
        <begin position="29"/>
        <end position="47"/>
    </location>
</feature>
<accession>A0A075R5C9</accession>
<dbReference type="AlphaFoldDB" id="A0A075R5C9"/>
<evidence type="ECO:0000256" key="1">
    <source>
        <dbReference type="SAM" id="Phobius"/>
    </source>
</evidence>
<dbReference type="STRING" id="1042163.BRLA_c004240"/>
<dbReference type="eggNOG" id="ENOG5033H7X">
    <property type="taxonomic scope" value="Bacteria"/>
</dbReference>
<sequence>MKHEYGEVLYHEKATYSDLFLRKDAKMRIMETVLFVIIMILLSNFFGDRDSTVFKVIAIASAVALVGLAPFFYKWRLRPAYTVTKSHLIINIRGQETAYPLTQVEPIIEGRHMYRINGKRMPLMISHKFLAHLNERLHVINRKNKRR</sequence>
<keyword evidence="1" id="KW-0812">Transmembrane</keyword>
<dbReference type="HOGENOM" id="CLU_1773851_0_0_9"/>
<keyword evidence="3" id="KW-1185">Reference proteome</keyword>
<organism evidence="2 3">
    <name type="scientific">Brevibacillus laterosporus LMG 15441</name>
    <dbReference type="NCBI Taxonomy" id="1042163"/>
    <lineage>
        <taxon>Bacteria</taxon>
        <taxon>Bacillati</taxon>
        <taxon>Bacillota</taxon>
        <taxon>Bacilli</taxon>
        <taxon>Bacillales</taxon>
        <taxon>Paenibacillaceae</taxon>
        <taxon>Brevibacillus</taxon>
    </lineage>
</organism>
<evidence type="ECO:0000313" key="3">
    <source>
        <dbReference type="Proteomes" id="UP000005850"/>
    </source>
</evidence>
<reference evidence="2 3" key="1">
    <citation type="journal article" date="2011" name="J. Bacteriol.">
        <title>Genome sequence of Brevibacillus laterosporus LMG 15441, a pathogen of invertebrates.</title>
        <authorList>
            <person name="Djukic M."/>
            <person name="Poehlein A."/>
            <person name="Thurmer A."/>
            <person name="Daniel R."/>
        </authorList>
    </citation>
    <scope>NUCLEOTIDE SEQUENCE [LARGE SCALE GENOMIC DNA]</scope>
    <source>
        <strain evidence="2 3">LMG 15441</strain>
    </source>
</reference>
<dbReference type="KEGG" id="blr:BRLA_c004240"/>
<proteinExistence type="predicted"/>
<keyword evidence="1" id="KW-0472">Membrane</keyword>
<protein>
    <submittedName>
        <fullName evidence="2">Uncharacterized protein</fullName>
    </submittedName>
</protein>
<evidence type="ECO:0000313" key="2">
    <source>
        <dbReference type="EMBL" id="AIG24805.1"/>
    </source>
</evidence>
<name>A0A075R5C9_BRELA</name>
<feature type="transmembrane region" description="Helical" evidence="1">
    <location>
        <begin position="53"/>
        <end position="73"/>
    </location>
</feature>
<dbReference type="EMBL" id="CP007806">
    <property type="protein sequence ID" value="AIG24805.1"/>
    <property type="molecule type" value="Genomic_DNA"/>
</dbReference>
<dbReference type="Proteomes" id="UP000005850">
    <property type="component" value="Chromosome"/>
</dbReference>
<keyword evidence="1" id="KW-1133">Transmembrane helix</keyword>